<dbReference type="InterPro" id="IPR027443">
    <property type="entry name" value="IPNS-like_sf"/>
</dbReference>
<evidence type="ECO:0000259" key="5">
    <source>
        <dbReference type="Pfam" id="PF05118"/>
    </source>
</evidence>
<evidence type="ECO:0000256" key="2">
    <source>
        <dbReference type="ARBA" id="ARBA00022964"/>
    </source>
</evidence>
<dbReference type="SUPFAM" id="SSF51197">
    <property type="entry name" value="Clavaminate synthase-like"/>
    <property type="match status" value="1"/>
</dbReference>
<dbReference type="RefSeq" id="WP_343788463.1">
    <property type="nucleotide sequence ID" value="NZ_BAAAEU010000006.1"/>
</dbReference>
<evidence type="ECO:0000313" key="6">
    <source>
        <dbReference type="EMBL" id="GAA0711446.1"/>
    </source>
</evidence>
<dbReference type="InterPro" id="IPR007803">
    <property type="entry name" value="Asp/Arg/Pro-Hydrxlase"/>
</dbReference>
<evidence type="ECO:0000256" key="4">
    <source>
        <dbReference type="SAM" id="Phobius"/>
    </source>
</evidence>
<feature type="transmembrane region" description="Helical" evidence="4">
    <location>
        <begin position="6"/>
        <end position="26"/>
    </location>
</feature>
<evidence type="ECO:0000256" key="3">
    <source>
        <dbReference type="ARBA" id="ARBA00023002"/>
    </source>
</evidence>
<dbReference type="Proteomes" id="UP001501523">
    <property type="component" value="Unassembled WGS sequence"/>
</dbReference>
<keyword evidence="2" id="KW-0223">Dioxygenase</keyword>
<sequence>MPHFSLRLILLALVALYVASVLYVHLRGRVRLRFRRQLLDHSGLFAPYNVLMYAFSAVRAKPILDRPAFPQLDPMRDGWRAIREEALHLFDEGYIRAAEKHSDASFGSFFKEGWKRFYLKWYGEPLPSAHALCPNTVALLETIPQVKAAMFALLPPGSKLNPHRDPFAGSLRYHLGLITPNSDDCLIFVDGEKYSWRDGEDIVFDETFVHWAENRTDQTRVILFCDVERPLRTPLMRGINRFVSRVLGQATAAQNVTTEKVGVVNRLNAFAHRVGKQRKRFKRASPFGYRLARIALIALVLGWLLLPWIPLRV</sequence>
<protein>
    <submittedName>
        <fullName evidence="6">Aspartyl/asparaginyl beta-hydroxylase domain-containing protein</fullName>
    </submittedName>
</protein>
<evidence type="ECO:0000313" key="7">
    <source>
        <dbReference type="Proteomes" id="UP001501523"/>
    </source>
</evidence>
<dbReference type="Pfam" id="PF05118">
    <property type="entry name" value="Asp_Arg_Hydrox"/>
    <property type="match status" value="1"/>
</dbReference>
<keyword evidence="4" id="KW-0472">Membrane</keyword>
<dbReference type="Gene3D" id="2.60.120.330">
    <property type="entry name" value="B-lactam Antibiotic, Isopenicillin N Synthase, Chain"/>
    <property type="match status" value="1"/>
</dbReference>
<dbReference type="EMBL" id="BAAAEU010000006">
    <property type="protein sequence ID" value="GAA0711446.1"/>
    <property type="molecule type" value="Genomic_DNA"/>
</dbReference>
<evidence type="ECO:0000256" key="1">
    <source>
        <dbReference type="ARBA" id="ARBA00007730"/>
    </source>
</evidence>
<accession>A0ABN1IF19</accession>
<proteinExistence type="inferred from homology"/>
<keyword evidence="7" id="KW-1185">Reference proteome</keyword>
<dbReference type="InterPro" id="IPR051821">
    <property type="entry name" value="Asp/Asn_beta-hydroxylase"/>
</dbReference>
<keyword evidence="3" id="KW-0560">Oxidoreductase</keyword>
<organism evidence="6 7">
    <name type="scientific">Dokdonella soli</name>
    <dbReference type="NCBI Taxonomy" id="529810"/>
    <lineage>
        <taxon>Bacteria</taxon>
        <taxon>Pseudomonadati</taxon>
        <taxon>Pseudomonadota</taxon>
        <taxon>Gammaproteobacteria</taxon>
        <taxon>Lysobacterales</taxon>
        <taxon>Rhodanobacteraceae</taxon>
        <taxon>Dokdonella</taxon>
    </lineage>
</organism>
<comment type="similarity">
    <text evidence="1">Belongs to the aspartyl/asparaginyl beta-hydroxylase family.</text>
</comment>
<feature type="domain" description="Aspartyl/asparaginy/proline hydroxylase" evidence="5">
    <location>
        <begin position="78"/>
        <end position="230"/>
    </location>
</feature>
<name>A0ABN1IF19_9GAMM</name>
<reference evidence="6 7" key="1">
    <citation type="journal article" date="2019" name="Int. J. Syst. Evol. Microbiol.">
        <title>The Global Catalogue of Microorganisms (GCM) 10K type strain sequencing project: providing services to taxonomists for standard genome sequencing and annotation.</title>
        <authorList>
            <consortium name="The Broad Institute Genomics Platform"/>
            <consortium name="The Broad Institute Genome Sequencing Center for Infectious Disease"/>
            <person name="Wu L."/>
            <person name="Ma J."/>
        </authorList>
    </citation>
    <scope>NUCLEOTIDE SEQUENCE [LARGE SCALE GENOMIC DNA]</scope>
    <source>
        <strain evidence="6 7">JCM 15421</strain>
    </source>
</reference>
<feature type="transmembrane region" description="Helical" evidence="4">
    <location>
        <begin position="287"/>
        <end position="309"/>
    </location>
</feature>
<keyword evidence="4" id="KW-0812">Transmembrane</keyword>
<comment type="caution">
    <text evidence="6">The sequence shown here is derived from an EMBL/GenBank/DDBJ whole genome shotgun (WGS) entry which is preliminary data.</text>
</comment>
<keyword evidence="4" id="KW-1133">Transmembrane helix</keyword>
<dbReference type="PANTHER" id="PTHR46332">
    <property type="entry name" value="ASPARTATE BETA-HYDROXYLASE DOMAIN-CONTAINING PROTEIN 2"/>
    <property type="match status" value="1"/>
</dbReference>
<gene>
    <name evidence="6" type="ORF">GCM10009105_13360</name>
</gene>
<dbReference type="PANTHER" id="PTHR46332:SF5">
    <property type="entry name" value="ASPARTATE BETA-HYDROXYLASE DOMAIN CONTAINING 2"/>
    <property type="match status" value="1"/>
</dbReference>